<accession>A0ACB6Z744</accession>
<gene>
    <name evidence="1" type="ORF">BDM02DRAFT_580795</name>
</gene>
<keyword evidence="2" id="KW-1185">Reference proteome</keyword>
<comment type="caution">
    <text evidence="1">The sequence shown here is derived from an EMBL/GenBank/DDBJ whole genome shotgun (WGS) entry which is preliminary data.</text>
</comment>
<evidence type="ECO:0000313" key="2">
    <source>
        <dbReference type="Proteomes" id="UP000886501"/>
    </source>
</evidence>
<dbReference type="Proteomes" id="UP000886501">
    <property type="component" value="Unassembled WGS sequence"/>
</dbReference>
<sequence>MDAIGQRLQCGWAGCPEEFDDEADWIRHVSIHVFTLKPNERTPWLGPPELDPDRQQASTADAPFPDDRSDDDDDDDHAFSQINALSSPASTPPQIGLPDSPDLSEKINDGPERALSHRTSTSADDVEAELIPISPTPSINASQNANQENSQNLHLLPHVSPVQTQSQFPSVSVNRFRRGTFQIRSPAQTSLRFGFGMSTPQGQGRLSASQTLLQSPGSSQVDAPSSQSQTNENGTSWLNLNTQAFRPPETQDSYESD</sequence>
<organism evidence="1 2">
    <name type="scientific">Thelephora ganbajun</name>
    <name type="common">Ganba fungus</name>
    <dbReference type="NCBI Taxonomy" id="370292"/>
    <lineage>
        <taxon>Eukaryota</taxon>
        <taxon>Fungi</taxon>
        <taxon>Dikarya</taxon>
        <taxon>Basidiomycota</taxon>
        <taxon>Agaricomycotina</taxon>
        <taxon>Agaricomycetes</taxon>
        <taxon>Thelephorales</taxon>
        <taxon>Thelephoraceae</taxon>
        <taxon>Thelephora</taxon>
    </lineage>
</organism>
<proteinExistence type="predicted"/>
<evidence type="ECO:0000313" key="1">
    <source>
        <dbReference type="EMBL" id="KAF9645387.1"/>
    </source>
</evidence>
<reference evidence="1" key="1">
    <citation type="submission" date="2019-10" db="EMBL/GenBank/DDBJ databases">
        <authorList>
            <consortium name="DOE Joint Genome Institute"/>
            <person name="Kuo A."/>
            <person name="Miyauchi S."/>
            <person name="Kiss E."/>
            <person name="Drula E."/>
            <person name="Kohler A."/>
            <person name="Sanchez-Garcia M."/>
            <person name="Andreopoulos B."/>
            <person name="Barry K.W."/>
            <person name="Bonito G."/>
            <person name="Buee M."/>
            <person name="Carver A."/>
            <person name="Chen C."/>
            <person name="Cichocki N."/>
            <person name="Clum A."/>
            <person name="Culley D."/>
            <person name="Crous P.W."/>
            <person name="Fauchery L."/>
            <person name="Girlanda M."/>
            <person name="Hayes R."/>
            <person name="Keri Z."/>
            <person name="Labutti K."/>
            <person name="Lipzen A."/>
            <person name="Lombard V."/>
            <person name="Magnuson J."/>
            <person name="Maillard F."/>
            <person name="Morin E."/>
            <person name="Murat C."/>
            <person name="Nolan M."/>
            <person name="Ohm R."/>
            <person name="Pangilinan J."/>
            <person name="Pereira M."/>
            <person name="Perotto S."/>
            <person name="Peter M."/>
            <person name="Riley R."/>
            <person name="Sitrit Y."/>
            <person name="Stielow B."/>
            <person name="Szollosi G."/>
            <person name="Zifcakova L."/>
            <person name="Stursova M."/>
            <person name="Spatafora J.W."/>
            <person name="Tedersoo L."/>
            <person name="Vaario L.-M."/>
            <person name="Yamada A."/>
            <person name="Yan M."/>
            <person name="Wang P."/>
            <person name="Xu J."/>
            <person name="Bruns T."/>
            <person name="Baldrian P."/>
            <person name="Vilgalys R."/>
            <person name="Henrissat B."/>
            <person name="Grigoriev I.V."/>
            <person name="Hibbett D."/>
            <person name="Nagy L.G."/>
            <person name="Martin F.M."/>
        </authorList>
    </citation>
    <scope>NUCLEOTIDE SEQUENCE</scope>
    <source>
        <strain evidence="1">P2</strain>
    </source>
</reference>
<protein>
    <submittedName>
        <fullName evidence="1">Uncharacterized protein</fullName>
    </submittedName>
</protein>
<reference evidence="1" key="2">
    <citation type="journal article" date="2020" name="Nat. Commun.">
        <title>Large-scale genome sequencing of mycorrhizal fungi provides insights into the early evolution of symbiotic traits.</title>
        <authorList>
            <person name="Miyauchi S."/>
            <person name="Kiss E."/>
            <person name="Kuo A."/>
            <person name="Drula E."/>
            <person name="Kohler A."/>
            <person name="Sanchez-Garcia M."/>
            <person name="Morin E."/>
            <person name="Andreopoulos B."/>
            <person name="Barry K.W."/>
            <person name="Bonito G."/>
            <person name="Buee M."/>
            <person name="Carver A."/>
            <person name="Chen C."/>
            <person name="Cichocki N."/>
            <person name="Clum A."/>
            <person name="Culley D."/>
            <person name="Crous P.W."/>
            <person name="Fauchery L."/>
            <person name="Girlanda M."/>
            <person name="Hayes R.D."/>
            <person name="Keri Z."/>
            <person name="LaButti K."/>
            <person name="Lipzen A."/>
            <person name="Lombard V."/>
            <person name="Magnuson J."/>
            <person name="Maillard F."/>
            <person name="Murat C."/>
            <person name="Nolan M."/>
            <person name="Ohm R.A."/>
            <person name="Pangilinan J."/>
            <person name="Pereira M.F."/>
            <person name="Perotto S."/>
            <person name="Peter M."/>
            <person name="Pfister S."/>
            <person name="Riley R."/>
            <person name="Sitrit Y."/>
            <person name="Stielow J.B."/>
            <person name="Szollosi G."/>
            <person name="Zifcakova L."/>
            <person name="Stursova M."/>
            <person name="Spatafora J.W."/>
            <person name="Tedersoo L."/>
            <person name="Vaario L.M."/>
            <person name="Yamada A."/>
            <person name="Yan M."/>
            <person name="Wang P."/>
            <person name="Xu J."/>
            <person name="Bruns T."/>
            <person name="Baldrian P."/>
            <person name="Vilgalys R."/>
            <person name="Dunand C."/>
            <person name="Henrissat B."/>
            <person name="Grigoriev I.V."/>
            <person name="Hibbett D."/>
            <person name="Nagy L.G."/>
            <person name="Martin F.M."/>
        </authorList>
    </citation>
    <scope>NUCLEOTIDE SEQUENCE</scope>
    <source>
        <strain evidence="1">P2</strain>
    </source>
</reference>
<name>A0ACB6Z744_THEGA</name>
<dbReference type="EMBL" id="MU118092">
    <property type="protein sequence ID" value="KAF9645387.1"/>
    <property type="molecule type" value="Genomic_DNA"/>
</dbReference>